<evidence type="ECO:0000313" key="2">
    <source>
        <dbReference type="Proteomes" id="UP000326570"/>
    </source>
</evidence>
<organism evidence="1 2">
    <name type="scientific">Adhaeribacter soli</name>
    <dbReference type="NCBI Taxonomy" id="2607655"/>
    <lineage>
        <taxon>Bacteria</taxon>
        <taxon>Pseudomonadati</taxon>
        <taxon>Bacteroidota</taxon>
        <taxon>Cytophagia</taxon>
        <taxon>Cytophagales</taxon>
        <taxon>Hymenobacteraceae</taxon>
        <taxon>Adhaeribacter</taxon>
    </lineage>
</organism>
<dbReference type="AlphaFoldDB" id="A0A5N1J9S6"/>
<sequence length="66" mass="7802">MRTIEISVNDGDFSKLRNFLSQLGFVKKIKEVKTQQVDATTILSEHSLAEEWNSKEDSRYEKYYKK</sequence>
<name>A0A5N1J9S6_9BACT</name>
<reference evidence="1 2" key="1">
    <citation type="submission" date="2019-09" db="EMBL/GenBank/DDBJ databases">
        <title>Genome sequence of Adhaeribacter sp. M2.</title>
        <authorList>
            <person name="Srinivasan S."/>
        </authorList>
    </citation>
    <scope>NUCLEOTIDE SEQUENCE [LARGE SCALE GENOMIC DNA]</scope>
    <source>
        <strain evidence="1 2">M2</strain>
    </source>
</reference>
<evidence type="ECO:0000313" key="1">
    <source>
        <dbReference type="EMBL" id="KAA9346065.1"/>
    </source>
</evidence>
<comment type="caution">
    <text evidence="1">The sequence shown here is derived from an EMBL/GenBank/DDBJ whole genome shotgun (WGS) entry which is preliminary data.</text>
</comment>
<proteinExistence type="predicted"/>
<dbReference type="EMBL" id="VTWT01000001">
    <property type="protein sequence ID" value="KAA9346065.1"/>
    <property type="molecule type" value="Genomic_DNA"/>
</dbReference>
<dbReference type="RefSeq" id="WP_150902208.1">
    <property type="nucleotide sequence ID" value="NZ_VTWT01000001.1"/>
</dbReference>
<protein>
    <submittedName>
        <fullName evidence="1">Uncharacterized protein</fullName>
    </submittedName>
</protein>
<keyword evidence="2" id="KW-1185">Reference proteome</keyword>
<dbReference type="Proteomes" id="UP000326570">
    <property type="component" value="Unassembled WGS sequence"/>
</dbReference>
<gene>
    <name evidence="1" type="ORF">F0P94_03005</name>
</gene>
<accession>A0A5N1J9S6</accession>